<dbReference type="Pfam" id="PF13409">
    <property type="entry name" value="GST_N_2"/>
    <property type="match status" value="1"/>
</dbReference>
<feature type="domain" description="GST N-terminal" evidence="1">
    <location>
        <begin position="1"/>
        <end position="82"/>
    </location>
</feature>
<dbReference type="InterPro" id="IPR004045">
    <property type="entry name" value="Glutathione_S-Trfase_N"/>
</dbReference>
<dbReference type="Gene3D" id="1.20.1050.10">
    <property type="match status" value="1"/>
</dbReference>
<feature type="domain" description="GST C-terminal" evidence="2">
    <location>
        <begin position="86"/>
        <end position="205"/>
    </location>
</feature>
<accession>A0ABX5T455</accession>
<evidence type="ECO:0000313" key="3">
    <source>
        <dbReference type="EMBL" id="QBX79801.1"/>
    </source>
</evidence>
<dbReference type="SUPFAM" id="SSF52833">
    <property type="entry name" value="Thioredoxin-like"/>
    <property type="match status" value="1"/>
</dbReference>
<evidence type="ECO:0000259" key="2">
    <source>
        <dbReference type="PROSITE" id="PS50405"/>
    </source>
</evidence>
<dbReference type="Proteomes" id="UP000296284">
    <property type="component" value="Chromosome"/>
</dbReference>
<sequence>MINVYGVPGWGSAISEVMLTLAEIPYSFVNVDGFDSDGSSRELLKKMNPLCQVPTLVLENGEIMTETAAIALMILDRRPNLAPPVGRPERQQFQRLLVWLVANVYPTFTYADYPDRWAPDAATQLKKNVIEYRKSLYLWLNDQLSAEPYAFGEQLTLLDVYLTVMRTWGPGHDWFQDNTPNISAIADAVCQIPRMRTVLKNNKII</sequence>
<dbReference type="SUPFAM" id="SSF47616">
    <property type="entry name" value="GST C-terminal domain-like"/>
    <property type="match status" value="1"/>
</dbReference>
<dbReference type="CDD" id="cd03188">
    <property type="entry name" value="GST_C_Beta"/>
    <property type="match status" value="1"/>
</dbReference>
<dbReference type="RefSeq" id="WP_135321855.1">
    <property type="nucleotide sequence ID" value="NZ_CP038469.1"/>
</dbReference>
<name>A0ABX5T455_9ENTR</name>
<dbReference type="PROSITE" id="PS50405">
    <property type="entry name" value="GST_CTER"/>
    <property type="match status" value="1"/>
</dbReference>
<dbReference type="EMBL" id="CP038469">
    <property type="protein sequence ID" value="QBX79801.1"/>
    <property type="molecule type" value="Genomic_DNA"/>
</dbReference>
<proteinExistence type="predicted"/>
<organism evidence="3 4">
    <name type="scientific">Citrobacter tructae</name>
    <dbReference type="NCBI Taxonomy" id="2562449"/>
    <lineage>
        <taxon>Bacteria</taxon>
        <taxon>Pseudomonadati</taxon>
        <taxon>Pseudomonadota</taxon>
        <taxon>Gammaproteobacteria</taxon>
        <taxon>Enterobacterales</taxon>
        <taxon>Enterobacteriaceae</taxon>
        <taxon>Citrobacter</taxon>
    </lineage>
</organism>
<gene>
    <name evidence="3" type="ORF">E4Z61_05240</name>
</gene>
<keyword evidence="4" id="KW-1185">Reference proteome</keyword>
<dbReference type="PROSITE" id="PS50404">
    <property type="entry name" value="GST_NTER"/>
    <property type="match status" value="1"/>
</dbReference>
<dbReference type="Gene3D" id="3.40.30.10">
    <property type="entry name" value="Glutaredoxin"/>
    <property type="match status" value="1"/>
</dbReference>
<dbReference type="InterPro" id="IPR010987">
    <property type="entry name" value="Glutathione-S-Trfase_C-like"/>
</dbReference>
<evidence type="ECO:0000259" key="1">
    <source>
        <dbReference type="PROSITE" id="PS50404"/>
    </source>
</evidence>
<dbReference type="InterPro" id="IPR036249">
    <property type="entry name" value="Thioredoxin-like_sf"/>
</dbReference>
<dbReference type="InterPro" id="IPR036282">
    <property type="entry name" value="Glutathione-S-Trfase_C_sf"/>
</dbReference>
<dbReference type="PANTHER" id="PTHR44051">
    <property type="entry name" value="GLUTATHIONE S-TRANSFERASE-RELATED"/>
    <property type="match status" value="1"/>
</dbReference>
<protein>
    <submittedName>
        <fullName evidence="3">Glutathione S-transferase family protein</fullName>
    </submittedName>
</protein>
<dbReference type="PANTHER" id="PTHR44051:SF8">
    <property type="entry name" value="GLUTATHIONE S-TRANSFERASE GSTA"/>
    <property type="match status" value="1"/>
</dbReference>
<reference evidence="3 4" key="1">
    <citation type="submission" date="2019-03" db="EMBL/GenBank/DDBJ databases">
        <title>Complete genome sequence of Citrobacter sp. SNU WT2 isolated from diseased rainbow trout.</title>
        <authorList>
            <person name="Oh W.T."/>
            <person name="Park S.C."/>
        </authorList>
    </citation>
    <scope>NUCLEOTIDE SEQUENCE [LARGE SCALE GENOMIC DNA]</scope>
    <source>
        <strain evidence="3 4">SNU WT2</strain>
    </source>
</reference>
<evidence type="ECO:0000313" key="4">
    <source>
        <dbReference type="Proteomes" id="UP000296284"/>
    </source>
</evidence>
<dbReference type="CDD" id="cd03057">
    <property type="entry name" value="GST_N_Beta"/>
    <property type="match status" value="1"/>
</dbReference>